<proteinExistence type="predicted"/>
<dbReference type="Proteomes" id="UP001470230">
    <property type="component" value="Unassembled WGS sequence"/>
</dbReference>
<accession>A0ABR2L151</accession>
<comment type="caution">
    <text evidence="2">The sequence shown here is derived from an EMBL/GenBank/DDBJ whole genome shotgun (WGS) entry which is preliminary data.</text>
</comment>
<feature type="region of interest" description="Disordered" evidence="1">
    <location>
        <begin position="1"/>
        <end position="80"/>
    </location>
</feature>
<dbReference type="EMBL" id="JAPFFF010000002">
    <property type="protein sequence ID" value="KAK8897104.1"/>
    <property type="molecule type" value="Genomic_DNA"/>
</dbReference>
<feature type="compositionally biased region" description="Polar residues" evidence="1">
    <location>
        <begin position="63"/>
        <end position="76"/>
    </location>
</feature>
<evidence type="ECO:0000313" key="3">
    <source>
        <dbReference type="Proteomes" id="UP001470230"/>
    </source>
</evidence>
<name>A0ABR2L151_9EUKA</name>
<protein>
    <submittedName>
        <fullName evidence="2">Uncharacterized protein</fullName>
    </submittedName>
</protein>
<feature type="compositionally biased region" description="Basic and acidic residues" evidence="1">
    <location>
        <begin position="24"/>
        <end position="33"/>
    </location>
</feature>
<evidence type="ECO:0000313" key="2">
    <source>
        <dbReference type="EMBL" id="KAK8897104.1"/>
    </source>
</evidence>
<sequence>MSEDNITEQNEIQNENQNNATNESKGEYHDHTSDIAQNQNENQSINLNSNEKKNESEADPVFGQTQSEAEISQDPQPTLKDLKRQIAVLTARIEDANQHLMVREDNLRKNISDLTTQNALLRTHLKSLDNLIKKLSLLHSQLTAAPSYKLAKQDVEEMIRLITNISNI</sequence>
<keyword evidence="3" id="KW-1185">Reference proteome</keyword>
<feature type="compositionally biased region" description="Polar residues" evidence="1">
    <location>
        <begin position="34"/>
        <end position="47"/>
    </location>
</feature>
<organism evidence="2 3">
    <name type="scientific">Tritrichomonas musculus</name>
    <dbReference type="NCBI Taxonomy" id="1915356"/>
    <lineage>
        <taxon>Eukaryota</taxon>
        <taxon>Metamonada</taxon>
        <taxon>Parabasalia</taxon>
        <taxon>Tritrichomonadida</taxon>
        <taxon>Tritrichomonadidae</taxon>
        <taxon>Tritrichomonas</taxon>
    </lineage>
</organism>
<gene>
    <name evidence="2" type="ORF">M9Y10_015038</name>
</gene>
<reference evidence="2 3" key="1">
    <citation type="submission" date="2024-04" db="EMBL/GenBank/DDBJ databases">
        <title>Tritrichomonas musculus Genome.</title>
        <authorList>
            <person name="Alves-Ferreira E."/>
            <person name="Grigg M."/>
            <person name="Lorenzi H."/>
            <person name="Galac M."/>
        </authorList>
    </citation>
    <scope>NUCLEOTIDE SEQUENCE [LARGE SCALE GENOMIC DNA]</scope>
    <source>
        <strain evidence="2 3">EAF2021</strain>
    </source>
</reference>
<evidence type="ECO:0000256" key="1">
    <source>
        <dbReference type="SAM" id="MobiDB-lite"/>
    </source>
</evidence>
<feature type="compositionally biased region" description="Low complexity" evidence="1">
    <location>
        <begin position="7"/>
        <end position="23"/>
    </location>
</feature>